<dbReference type="PANTHER" id="PTHR35936:SF32">
    <property type="entry name" value="MEMBRANE-BOUND LYTIC MUREIN TRANSGLYCOSYLASE F"/>
    <property type="match status" value="1"/>
</dbReference>
<keyword evidence="2 7" id="KW-0732">Signal</keyword>
<organism evidence="9 10">
    <name type="scientific">Marinospirillum alkalitolerans</name>
    <dbReference type="NCBI Taxonomy" id="3123374"/>
    <lineage>
        <taxon>Bacteria</taxon>
        <taxon>Pseudomonadati</taxon>
        <taxon>Pseudomonadota</taxon>
        <taxon>Gammaproteobacteria</taxon>
        <taxon>Oceanospirillales</taxon>
        <taxon>Oceanospirillaceae</taxon>
        <taxon>Marinospirillum</taxon>
    </lineage>
</organism>
<dbReference type="Pfam" id="PF00497">
    <property type="entry name" value="SBP_bac_3"/>
    <property type="match status" value="1"/>
</dbReference>
<dbReference type="HAMAP" id="MF_02016">
    <property type="entry name" value="MltF"/>
    <property type="match status" value="1"/>
</dbReference>
<evidence type="ECO:0000256" key="2">
    <source>
        <dbReference type="ARBA" id="ARBA00022729"/>
    </source>
</evidence>
<dbReference type="Gene3D" id="3.40.190.10">
    <property type="entry name" value="Periplasmic binding protein-like II"/>
    <property type="match status" value="2"/>
</dbReference>
<dbReference type="Pfam" id="PF01464">
    <property type="entry name" value="SLT"/>
    <property type="match status" value="1"/>
</dbReference>
<dbReference type="CDD" id="cd13403">
    <property type="entry name" value="MLTF-like"/>
    <property type="match status" value="1"/>
</dbReference>
<evidence type="ECO:0000256" key="4">
    <source>
        <dbReference type="ARBA" id="ARBA00023237"/>
    </source>
</evidence>
<evidence type="ECO:0000256" key="6">
    <source>
        <dbReference type="ARBA" id="ARBA00023316"/>
    </source>
</evidence>
<comment type="caution">
    <text evidence="7">Lacks conserved residue(s) required for the propagation of feature annotation.</text>
</comment>
<comment type="similarity">
    <text evidence="7">In the N-terminal section; belongs to the bacterial solute-binding protein 3 family.</text>
</comment>
<proteinExistence type="inferred from homology"/>
<feature type="domain" description="Solute-binding protein family 3/N-terminal" evidence="8">
    <location>
        <begin position="37"/>
        <end position="261"/>
    </location>
</feature>
<comment type="catalytic activity">
    <reaction evidence="7">
        <text>Exolytic cleavage of the (1-&gt;4)-beta-glycosidic linkage between N-acetylmuramic acid (MurNAc) and N-acetylglucosamine (GlcNAc) residues in peptidoglycan, from either the reducing or the non-reducing ends of the peptidoglycan chains, with concomitant formation of a 1,6-anhydrobond in the MurNAc residue.</text>
        <dbReference type="EC" id="4.2.2.n1"/>
    </reaction>
</comment>
<dbReference type="Proteomes" id="UP001621714">
    <property type="component" value="Unassembled WGS sequence"/>
</dbReference>
<dbReference type="SUPFAM" id="SSF53955">
    <property type="entry name" value="Lysozyme-like"/>
    <property type="match status" value="1"/>
</dbReference>
<accession>A0ABW8PUD0</accession>
<dbReference type="CDD" id="cd01009">
    <property type="entry name" value="PBP2_YfhD_N"/>
    <property type="match status" value="1"/>
</dbReference>
<evidence type="ECO:0000256" key="5">
    <source>
        <dbReference type="ARBA" id="ARBA00023239"/>
    </source>
</evidence>
<evidence type="ECO:0000256" key="3">
    <source>
        <dbReference type="ARBA" id="ARBA00023136"/>
    </source>
</evidence>
<reference evidence="9 10" key="1">
    <citation type="submission" date="2024-02" db="EMBL/GenBank/DDBJ databases">
        <title>Marinospirillum sp. MEB 164 isolated from Lonar lake sediment.</title>
        <authorList>
            <person name="Joshi A."/>
            <person name="Thite S."/>
        </authorList>
    </citation>
    <scope>NUCLEOTIDE SEQUENCE [LARGE SCALE GENOMIC DNA]</scope>
    <source>
        <strain evidence="9 10">MEB164</strain>
    </source>
</reference>
<evidence type="ECO:0000256" key="7">
    <source>
        <dbReference type="HAMAP-Rule" id="MF_02016"/>
    </source>
</evidence>
<evidence type="ECO:0000256" key="1">
    <source>
        <dbReference type="ARBA" id="ARBA00010333"/>
    </source>
</evidence>
<keyword evidence="3 7" id="KW-0472">Membrane</keyword>
<dbReference type="NCBIfam" id="NF008112">
    <property type="entry name" value="PRK10859.1"/>
    <property type="match status" value="1"/>
</dbReference>
<evidence type="ECO:0000313" key="10">
    <source>
        <dbReference type="Proteomes" id="UP001621714"/>
    </source>
</evidence>
<comment type="function">
    <text evidence="7">Murein-degrading enzyme that degrades murein glycan strands and insoluble, high-molecular weight murein sacculi, with the concomitant formation of a 1,6-anhydromuramoyl product. Lytic transglycosylases (LTs) play an integral role in the metabolism of the peptidoglycan (PG) sacculus. Their lytic action creates space within the PG sacculus to allow for its expansion as well as for the insertion of various structures such as secretion systems and flagella.</text>
</comment>
<comment type="caution">
    <text evidence="9">The sequence shown here is derived from an EMBL/GenBank/DDBJ whole genome shotgun (WGS) entry which is preliminary data.</text>
</comment>
<gene>
    <name evidence="7 9" type="primary">mltF</name>
    <name evidence="9" type="ORF">V6U78_01030</name>
</gene>
<keyword evidence="4 7" id="KW-0998">Cell outer membrane</keyword>
<comment type="subcellular location">
    <subcellularLocation>
        <location evidence="7">Cell outer membrane</location>
        <topology evidence="7">Peripheral membrane protein</topology>
    </subcellularLocation>
    <text evidence="7">Attached to the inner leaflet of the outer membrane.</text>
</comment>
<dbReference type="EMBL" id="JBANFI010000001">
    <property type="protein sequence ID" value="MFK7159621.1"/>
    <property type="molecule type" value="Genomic_DNA"/>
</dbReference>
<evidence type="ECO:0000313" key="9">
    <source>
        <dbReference type="EMBL" id="MFK7159621.1"/>
    </source>
</evidence>
<dbReference type="PANTHER" id="PTHR35936">
    <property type="entry name" value="MEMBRANE-BOUND LYTIC MUREIN TRANSGLYCOSYLASE F"/>
    <property type="match status" value="1"/>
</dbReference>
<dbReference type="SUPFAM" id="SSF53850">
    <property type="entry name" value="Periplasmic binding protein-like II"/>
    <property type="match status" value="1"/>
</dbReference>
<comment type="similarity">
    <text evidence="1">Belongs to the bacterial solute-binding protein 3 family.</text>
</comment>
<comment type="similarity">
    <text evidence="7">In the C-terminal section; belongs to the transglycosylase Slt family.</text>
</comment>
<dbReference type="InterPro" id="IPR008258">
    <property type="entry name" value="Transglycosylase_SLT_dom_1"/>
</dbReference>
<dbReference type="EC" id="4.2.2.n1" evidence="7"/>
<dbReference type="InterPro" id="IPR023346">
    <property type="entry name" value="Lysozyme-like_dom_sf"/>
</dbReference>
<comment type="domain">
    <text evidence="7">The N-terminal domain does not have lytic activity and probably modulates enzymatic activity. The C-terminal domain is the catalytic active domain.</text>
</comment>
<keyword evidence="5 7" id="KW-0456">Lyase</keyword>
<keyword evidence="10" id="KW-1185">Reference proteome</keyword>
<dbReference type="InterPro" id="IPR001638">
    <property type="entry name" value="Solute-binding_3/MltF_N"/>
</dbReference>
<keyword evidence="6 7" id="KW-0961">Cell wall biogenesis/degradation</keyword>
<sequence length="478" mass="55328">MQKKKILVWALLLAGLLFWLTRPSDQDALAEVLSRGELRVIMPNTPATFYEYREGYAGFEYELVRAYADYLGVELRIRRASSPAEMEQALLTGQVDLVAGGVGVTQERLLRFTLSQPLLLVDQLVVYRRGSARPRSWSDLEGGQLGVVAGSREAEILREAQALFPELSWMETTELDALELLRRVQERELDYALVTSQDFNINRFFFPQVGIGFEPEAPTELVWLLSAQAQGGLVRTVNHFLNWAQETGKIEQIRERYYQHEEHLEYVGAALFLRHVRNRLPLYEEHFRLAGEAQDLDWRLLAAVGFQESHWRRNAVSPTGVRGLMMLTQRTAAELGVNRLDPYQSIEGGARYLRRLYDRVPERIPEPDRLYMALAAYNVGFGHLEDARRITQSQGFDPDSWEDVARHLPLLAEREWFRQTRFGYARGREPVVYVTNIRRYLQLLEWYQLTQENFIERLENPATRADPEMAFDHIPPLS</sequence>
<feature type="active site" evidence="7">
    <location>
        <position position="308"/>
    </location>
</feature>
<feature type="region of interest" description="LT domain" evidence="7">
    <location>
        <begin position="262"/>
        <end position="478"/>
    </location>
</feature>
<dbReference type="Gene3D" id="1.10.530.10">
    <property type="match status" value="1"/>
</dbReference>
<dbReference type="InterPro" id="IPR023703">
    <property type="entry name" value="MltF"/>
</dbReference>
<dbReference type="RefSeq" id="WP_405336279.1">
    <property type="nucleotide sequence ID" value="NZ_JBANFI010000001.1"/>
</dbReference>
<evidence type="ECO:0000259" key="8">
    <source>
        <dbReference type="SMART" id="SM00062"/>
    </source>
</evidence>
<protein>
    <recommendedName>
        <fullName evidence="7">Membrane-bound lytic murein transglycosylase F</fullName>
        <ecNumber evidence="7">4.2.2.n1</ecNumber>
    </recommendedName>
    <alternativeName>
        <fullName evidence="7">Murein lyase F</fullName>
    </alternativeName>
</protein>
<dbReference type="SMART" id="SM00062">
    <property type="entry name" value="PBPb"/>
    <property type="match status" value="1"/>
</dbReference>
<dbReference type="GO" id="GO:0016829">
    <property type="term" value="F:lyase activity"/>
    <property type="evidence" value="ECO:0007669"/>
    <property type="project" value="UniProtKB-KW"/>
</dbReference>
<name>A0ABW8PUD0_9GAMM</name>